<evidence type="ECO:0000313" key="1">
    <source>
        <dbReference type="EMBL" id="KAI7986652.1"/>
    </source>
</evidence>
<organism evidence="1 2">
    <name type="scientific">Camellia lanceoleosa</name>
    <dbReference type="NCBI Taxonomy" id="1840588"/>
    <lineage>
        <taxon>Eukaryota</taxon>
        <taxon>Viridiplantae</taxon>
        <taxon>Streptophyta</taxon>
        <taxon>Embryophyta</taxon>
        <taxon>Tracheophyta</taxon>
        <taxon>Spermatophyta</taxon>
        <taxon>Magnoliopsida</taxon>
        <taxon>eudicotyledons</taxon>
        <taxon>Gunneridae</taxon>
        <taxon>Pentapetalae</taxon>
        <taxon>asterids</taxon>
        <taxon>Ericales</taxon>
        <taxon>Theaceae</taxon>
        <taxon>Camellia</taxon>
    </lineage>
</organism>
<reference evidence="1 2" key="1">
    <citation type="journal article" date="2022" name="Plant J.">
        <title>Chromosome-level genome of Camellia lanceoleosa provides a valuable resource for understanding genome evolution and self-incompatibility.</title>
        <authorList>
            <person name="Gong W."/>
            <person name="Xiao S."/>
            <person name="Wang L."/>
            <person name="Liao Z."/>
            <person name="Chang Y."/>
            <person name="Mo W."/>
            <person name="Hu G."/>
            <person name="Li W."/>
            <person name="Zhao G."/>
            <person name="Zhu H."/>
            <person name="Hu X."/>
            <person name="Ji K."/>
            <person name="Xiang X."/>
            <person name="Song Q."/>
            <person name="Yuan D."/>
            <person name="Jin S."/>
            <person name="Zhang L."/>
        </authorList>
    </citation>
    <scope>NUCLEOTIDE SEQUENCE [LARGE SCALE GENOMIC DNA]</scope>
    <source>
        <strain evidence="1">SQ_2022a</strain>
    </source>
</reference>
<evidence type="ECO:0000313" key="2">
    <source>
        <dbReference type="Proteomes" id="UP001060215"/>
    </source>
</evidence>
<proteinExistence type="predicted"/>
<dbReference type="Proteomes" id="UP001060215">
    <property type="component" value="Chromosome 15"/>
</dbReference>
<gene>
    <name evidence="1" type="ORF">LOK49_LG14G00340</name>
</gene>
<sequence>MELHCSTGEGGLIGTVARNSSLQRGSGYTELEIAVPDNGVVGLHADNLAIDSVTVDGEPADFEVFPHCLHLDSENRWCAVSSATSAADAAGSVYLSSLEREMVPNLLIMCSKSVKSASEQPEQQNSSEEPNQNVKLVRVDYWVERAETGIHFDNDVLHTDNQIRRARCWFPCMDDSSQRCCYDMEFTVANNFVAVSTGNLLCQVLSTDGPPRKTYVYRLNVPVAAQWISLAVAPFEIFPDRHSSLLSYMCLPANVSKLQNTVGFFHSAFSHYEEYLSASFPFGSYTQVFIAPEMAISSMSLGASMTIFSSQVLYDEKVIDQTIETRIKLAFALARQWFGVYISAESPNDDWLLDGLAGFLTDSFVKRFLGNNEARYRRYKANCAVCKADDSGATALSSSASSKDLYGTHCIGLYGKIRSWKSVAVLQMLEKQMGPESFRKILQIIVSRAQETTRPLRTLSTKEFRHFANKFGNLERPFLKEFFHRWVGSCGCPVLRMGFSYNKRKNMVELAVMQGCTATLDSIAAVANGNADSENREGDVGWPGMMSIRVHELDGMYDHPILPMAGETWQLLEIQCHSKLAAKRFQKPKKGSKPDGSDDNGDAVSTLDTRSNVDSPLLWLRADPEIEYLAEININQPVQMWINQLEKDKDVVAQAQAIAMLEGLPQLSFSVINALNNILSDAKAFWRVRIEAAFALANTATERSTVCSLHFRSPRCAVDTPYEGNVPKFPRTNVWDPYKRLGISTDASEEEIWDSRNFLLDQYARHERSAEAIEAAFEKILMASFINRKKTKINLKSRLKKKVEESPPWVKNLLSFVEVPPTVAISLAACIYFLNDKTKSLARASIIGFGSLVVGWVCGSFLVPMIPSVVIHPTWTLELLTSLVACLFVSWIYTELEIAVPDNGVVGLHADNLAIDSVTVDGEPADFEVFPHCLHLDSENRWCAVSSATSAADAAGSVYLSSLEREMVPNLLIMCSKSVKSASEQPEQQNSSEEPNQNVKLVRVDYWVERAETGIHFDNDVLHTDNQIRRAMLVPFYDMEFTVANNFVAVSTGNLLCQVLSTDGPPRKTYVYRLNVPVAAQWISLAVAPFEIFPDRHSSLLSYMCLPANVSKLQNTVGFFHSAFSHYEEYLSASFPFGSYTQVFIAPEMAISSMSLGASMTIFSSQVLYDEKVIDQTIETRIKLAFAFARQWFGVYISAESPNDDWLLDGLAGFLTDSFVKRFLGNNEARYRRYKANCAVCKADDSGATALSSSASSKDLYGTHCIGLYGKIRSWKSVAVLQMLEKQMGPESFRKILQIIVSRAQETTRPLRTLSTKEFRHFANKFGNLERPFLKEFFHRWVGSCGCPVLRMGFSYNKQKNMVELAVMQGCTATLDSIAAVANGNADSENREGDVGWPGMMSIRVHELDGMYDHPILPMAGETWQLLEIQCHSKLAAKRFQKPKKGSKPDGSDDNGDAVSTLDTRSNVDSPLLWLRADPEIEYLAEININQPVQMWINQLEKDKDVVAQAQAIAMLEGLPQLSFSVINALNNILSDAKAFWRVRIEAAFALANTATEIQKRRKTIMAALLVSNPTLLSPFLGQKLSLSSDSKRSTVCSLHFRSPRCAVDTPYEGNVPKFPRTNVWDPYKRLGISTDASEEEIWDSRNFLLDQYARHERSAEAIEAAFEKILMASFINRKKTKINLKSRLKKKVEESPPWVKNLLSFVEVPPTVIILRRLFLFAFMAGWSIMNSAESGPAFQVAISLAACIYFLNDKTKSLARASIIGFGSLVVGWVCGSFLVPMIPSVVIHPTWTLELLTSLVAYVFLFLGCTFLK</sequence>
<protein>
    <submittedName>
        <fullName evidence="1">Transcription initiation factor TFIID subunit 2</fullName>
    </submittedName>
</protein>
<name>A0ACC0FD42_9ERIC</name>
<dbReference type="EMBL" id="CM045772">
    <property type="protein sequence ID" value="KAI7986652.1"/>
    <property type="molecule type" value="Genomic_DNA"/>
</dbReference>
<keyword evidence="2" id="KW-1185">Reference proteome</keyword>
<accession>A0ACC0FD42</accession>
<comment type="caution">
    <text evidence="1">The sequence shown here is derived from an EMBL/GenBank/DDBJ whole genome shotgun (WGS) entry which is preliminary data.</text>
</comment>